<protein>
    <recommendedName>
        <fullName evidence="1">SGNH hydrolase-type esterase domain-containing protein</fullName>
    </recommendedName>
</protein>
<evidence type="ECO:0000313" key="2">
    <source>
        <dbReference type="EMBL" id="GLI91983.1"/>
    </source>
</evidence>
<dbReference type="InterPro" id="IPR013830">
    <property type="entry name" value="SGNH_hydro"/>
</dbReference>
<sequence length="210" mass="23002">MAIDALVALLVAASVFCLTDGGVRLAIQFALVRRIGFVFTPKLIIVGDSLAAGCPWRKLYRLPFATLNLATGGATIKEIAGQIYRARDIRAPWLLVDGGLNDLLFDSADGEQIESDFSALSRRIGDDRRVIVTLMPYVADPAQTTRINEANRRLLKLCAARRYKVIDLNPVISKDGVRAADMTPDGLHFSGKAEQVWLDAVSSVIRFKNT</sequence>
<reference evidence="2" key="1">
    <citation type="journal article" date="2023" name="Int. J. Syst. Evol. Microbiol.">
        <title>Methylocystis iwaonis sp. nov., a type II methane-oxidizing bacterium from surface soil of a rice paddy field in Japan, and emended description of the genus Methylocystis (ex Whittenbury et al. 1970) Bowman et al. 1993.</title>
        <authorList>
            <person name="Kaise H."/>
            <person name="Sawadogo J.B."/>
            <person name="Alam M.S."/>
            <person name="Ueno C."/>
            <person name="Dianou D."/>
            <person name="Shinjo R."/>
            <person name="Asakawa S."/>
        </authorList>
    </citation>
    <scope>NUCLEOTIDE SEQUENCE</scope>
    <source>
        <strain evidence="2">LMG27198</strain>
    </source>
</reference>
<dbReference type="SUPFAM" id="SSF52266">
    <property type="entry name" value="SGNH hydrolase"/>
    <property type="match status" value="1"/>
</dbReference>
<dbReference type="InterPro" id="IPR036514">
    <property type="entry name" value="SGNH_hydro_sf"/>
</dbReference>
<feature type="domain" description="SGNH hydrolase-type esterase" evidence="1">
    <location>
        <begin position="46"/>
        <end position="194"/>
    </location>
</feature>
<organism evidence="2 3">
    <name type="scientific">Methylocystis echinoides</name>
    <dbReference type="NCBI Taxonomy" id="29468"/>
    <lineage>
        <taxon>Bacteria</taxon>
        <taxon>Pseudomonadati</taxon>
        <taxon>Pseudomonadota</taxon>
        <taxon>Alphaproteobacteria</taxon>
        <taxon>Hyphomicrobiales</taxon>
        <taxon>Methylocystaceae</taxon>
        <taxon>Methylocystis</taxon>
    </lineage>
</organism>
<evidence type="ECO:0000259" key="1">
    <source>
        <dbReference type="Pfam" id="PF13472"/>
    </source>
</evidence>
<dbReference type="AlphaFoldDB" id="A0A9W6GS88"/>
<evidence type="ECO:0000313" key="3">
    <source>
        <dbReference type="Proteomes" id="UP001144323"/>
    </source>
</evidence>
<dbReference type="Proteomes" id="UP001144323">
    <property type="component" value="Unassembled WGS sequence"/>
</dbReference>
<accession>A0A9W6GS88</accession>
<keyword evidence="3" id="KW-1185">Reference proteome</keyword>
<dbReference type="RefSeq" id="WP_281800923.1">
    <property type="nucleotide sequence ID" value="NZ_BSEC01000001.1"/>
</dbReference>
<gene>
    <name evidence="2" type="ORF">LMG27198_09750</name>
</gene>
<comment type="caution">
    <text evidence="2">The sequence shown here is derived from an EMBL/GenBank/DDBJ whole genome shotgun (WGS) entry which is preliminary data.</text>
</comment>
<dbReference type="EMBL" id="BSEC01000001">
    <property type="protein sequence ID" value="GLI91983.1"/>
    <property type="molecule type" value="Genomic_DNA"/>
</dbReference>
<dbReference type="Gene3D" id="3.40.50.1110">
    <property type="entry name" value="SGNH hydrolase"/>
    <property type="match status" value="1"/>
</dbReference>
<name>A0A9W6GS88_9HYPH</name>
<dbReference type="Pfam" id="PF13472">
    <property type="entry name" value="Lipase_GDSL_2"/>
    <property type="match status" value="1"/>
</dbReference>
<dbReference type="GO" id="GO:0016788">
    <property type="term" value="F:hydrolase activity, acting on ester bonds"/>
    <property type="evidence" value="ECO:0007669"/>
    <property type="project" value="UniProtKB-ARBA"/>
</dbReference>
<proteinExistence type="predicted"/>